<evidence type="ECO:0000313" key="6">
    <source>
        <dbReference type="EMBL" id="VUZ50909.1"/>
    </source>
</evidence>
<dbReference type="GO" id="GO:0005737">
    <property type="term" value="C:cytoplasm"/>
    <property type="evidence" value="ECO:0007669"/>
    <property type="project" value="UniProtKB-SubCell"/>
</dbReference>
<comment type="similarity">
    <text evidence="4">Belongs to the peptidase T1B family.</text>
</comment>
<dbReference type="Gene3D" id="3.60.20.10">
    <property type="entry name" value="Glutamine Phosphoribosylpyrophosphate, subunit 1, domain 1"/>
    <property type="match status" value="1"/>
</dbReference>
<dbReference type="EMBL" id="UYSG01011965">
    <property type="protein sequence ID" value="VDL64060.1"/>
    <property type="molecule type" value="Genomic_DNA"/>
</dbReference>
<dbReference type="InterPro" id="IPR001353">
    <property type="entry name" value="Proteasome_sua/b"/>
</dbReference>
<evidence type="ECO:0000313" key="8">
    <source>
        <dbReference type="Proteomes" id="UP000321570"/>
    </source>
</evidence>
<dbReference type="InterPro" id="IPR016295">
    <property type="entry name" value="Proteasome_beta4"/>
</dbReference>
<dbReference type="Proteomes" id="UP000274504">
    <property type="component" value="Unassembled WGS sequence"/>
</dbReference>
<dbReference type="AlphaFoldDB" id="A0A0R3SYH1"/>
<dbReference type="OrthoDB" id="7854943at2759"/>
<dbReference type="InterPro" id="IPR023333">
    <property type="entry name" value="Proteasome_suB-type"/>
</dbReference>
<dbReference type="InterPro" id="IPR016050">
    <property type="entry name" value="Proteasome_bsu_CS"/>
</dbReference>
<dbReference type="Pfam" id="PF00227">
    <property type="entry name" value="Proteasome"/>
    <property type="match status" value="1"/>
</dbReference>
<keyword evidence="3 4" id="KW-0539">Nucleus</keyword>
<keyword evidence="2 4" id="KW-0647">Proteasome</keyword>
<reference evidence="9" key="1">
    <citation type="submission" date="2017-02" db="UniProtKB">
        <authorList>
            <consortium name="WormBaseParasite"/>
        </authorList>
    </citation>
    <scope>IDENTIFICATION</scope>
</reference>
<dbReference type="EMBL" id="CABIJS010000410">
    <property type="protein sequence ID" value="VUZ50909.1"/>
    <property type="molecule type" value="Genomic_DNA"/>
</dbReference>
<dbReference type="SUPFAM" id="SSF56235">
    <property type="entry name" value="N-terminal nucleophile aminohydrolases (Ntn hydrolases)"/>
    <property type="match status" value="1"/>
</dbReference>
<keyword evidence="8" id="KW-1185">Reference proteome</keyword>
<comment type="function">
    <text evidence="4">Non-catalytic component of the proteasome.</text>
</comment>
<accession>A0A0R3SYH1</accession>
<dbReference type="Proteomes" id="UP000321570">
    <property type="component" value="Unassembled WGS sequence"/>
</dbReference>
<organism evidence="9">
    <name type="scientific">Hymenolepis diminuta</name>
    <name type="common">Rat tapeworm</name>
    <dbReference type="NCBI Taxonomy" id="6216"/>
    <lineage>
        <taxon>Eukaryota</taxon>
        <taxon>Metazoa</taxon>
        <taxon>Spiralia</taxon>
        <taxon>Lophotrochozoa</taxon>
        <taxon>Platyhelminthes</taxon>
        <taxon>Cestoda</taxon>
        <taxon>Eucestoda</taxon>
        <taxon>Cyclophyllidea</taxon>
        <taxon>Hymenolepididae</taxon>
        <taxon>Hymenolepis</taxon>
    </lineage>
</organism>
<dbReference type="CDD" id="cd03760">
    <property type="entry name" value="proteasome_beta_type_4"/>
    <property type="match status" value="1"/>
</dbReference>
<sequence>MSFSALNVNMFPVQTGPISDARKQTMSPSCSGTSVVGIRYKDGVIIAGDTLVSYGSLARYTNFDRVVKVNDHTLMACSGDIADFQFLNREIRKQILNENLLGDGFVTSPQALHSWITRVMYYRRSQFDPFWNSYIVGGVMKDGTPYLGYANMIGVAFNEDSIATGFGAHLASPVLRKAIETKAGGDAKNLSYEDALQAIKDAMTVLFYRDCRAFNIYKIAVCTAEGARVSENQKLETNWEMADGIVGYE</sequence>
<dbReference type="PIRSF" id="PIRSF001213">
    <property type="entry name" value="Psome_endopept_beta"/>
    <property type="match status" value="1"/>
</dbReference>
<dbReference type="STRING" id="6216.A0A0R3SYH1"/>
<comment type="subcellular location">
    <subcellularLocation>
        <location evidence="4">Cytoplasm</location>
    </subcellularLocation>
    <subcellularLocation>
        <location evidence="4">Nucleus</location>
    </subcellularLocation>
</comment>
<dbReference type="PANTHER" id="PTHR32194:SF6">
    <property type="entry name" value="PROTEASOME SUBUNIT BETA"/>
    <property type="match status" value="1"/>
</dbReference>
<keyword evidence="1 4" id="KW-0963">Cytoplasm</keyword>
<dbReference type="GO" id="GO:0019774">
    <property type="term" value="C:proteasome core complex, beta-subunit complex"/>
    <property type="evidence" value="ECO:0007669"/>
    <property type="project" value="UniProtKB-UniRule"/>
</dbReference>
<reference evidence="6 8" key="3">
    <citation type="submission" date="2019-07" db="EMBL/GenBank/DDBJ databases">
        <authorList>
            <person name="Jastrzebski P J."/>
            <person name="Paukszto L."/>
            <person name="Jastrzebski P J."/>
        </authorList>
    </citation>
    <scope>NUCLEOTIDE SEQUENCE [LARGE SCALE GENOMIC DNA]</scope>
    <source>
        <strain evidence="6 8">WMS-il1</strain>
    </source>
</reference>
<proteinExistence type="inferred from homology"/>
<dbReference type="PANTHER" id="PTHR32194">
    <property type="entry name" value="METALLOPROTEASE TLDD"/>
    <property type="match status" value="1"/>
</dbReference>
<name>A0A0R3SYH1_HYMDI</name>
<dbReference type="GO" id="GO:0051603">
    <property type="term" value="P:proteolysis involved in protein catabolic process"/>
    <property type="evidence" value="ECO:0007669"/>
    <property type="project" value="InterPro"/>
</dbReference>
<reference evidence="5 7" key="2">
    <citation type="submission" date="2018-11" db="EMBL/GenBank/DDBJ databases">
        <authorList>
            <consortium name="Pathogen Informatics"/>
        </authorList>
    </citation>
    <scope>NUCLEOTIDE SEQUENCE [LARGE SCALE GENOMIC DNA]</scope>
</reference>
<evidence type="ECO:0000256" key="3">
    <source>
        <dbReference type="ARBA" id="ARBA00023242"/>
    </source>
</evidence>
<evidence type="ECO:0000256" key="2">
    <source>
        <dbReference type="ARBA" id="ARBA00022942"/>
    </source>
</evidence>
<evidence type="ECO:0000256" key="1">
    <source>
        <dbReference type="ARBA" id="ARBA00022490"/>
    </source>
</evidence>
<dbReference type="WBParaSite" id="HDID_0001081601-mRNA-1">
    <property type="protein sequence ID" value="HDID_0001081601-mRNA-1"/>
    <property type="gene ID" value="HDID_0001081601"/>
</dbReference>
<protein>
    <recommendedName>
        <fullName evidence="4">Proteasome subunit beta</fullName>
    </recommendedName>
</protein>
<evidence type="ECO:0000313" key="5">
    <source>
        <dbReference type="EMBL" id="VDL64060.1"/>
    </source>
</evidence>
<dbReference type="GO" id="GO:0005634">
    <property type="term" value="C:nucleus"/>
    <property type="evidence" value="ECO:0007669"/>
    <property type="project" value="UniProtKB-SubCell"/>
</dbReference>
<evidence type="ECO:0000313" key="9">
    <source>
        <dbReference type="WBParaSite" id="HDID_0001081601-mRNA-1"/>
    </source>
</evidence>
<evidence type="ECO:0000313" key="7">
    <source>
        <dbReference type="Proteomes" id="UP000274504"/>
    </source>
</evidence>
<dbReference type="PROSITE" id="PS00854">
    <property type="entry name" value="PROTEASOME_BETA_1"/>
    <property type="match status" value="1"/>
</dbReference>
<evidence type="ECO:0000256" key="4">
    <source>
        <dbReference type="PIRNR" id="PIRNR001213"/>
    </source>
</evidence>
<gene>
    <name evidence="5" type="ORF">HDID_LOCUS10814</name>
    <name evidence="6" type="ORF">WMSIL1_LOCUS9747</name>
</gene>
<dbReference type="InterPro" id="IPR029055">
    <property type="entry name" value="Ntn_hydrolases_N"/>
</dbReference>
<dbReference type="PROSITE" id="PS51476">
    <property type="entry name" value="PROTEASOME_BETA_2"/>
    <property type="match status" value="1"/>
</dbReference>